<dbReference type="EMBL" id="CP003344">
    <property type="protein sequence ID" value="AGA67861.1"/>
    <property type="molecule type" value="Genomic_DNA"/>
</dbReference>
<keyword evidence="2" id="KW-1185">Reference proteome</keyword>
<name>L0F5B6_DESDL</name>
<protein>
    <submittedName>
        <fullName evidence="1">Uncharacterized protein</fullName>
    </submittedName>
</protein>
<organism evidence="1 2">
    <name type="scientific">Desulfitobacterium dichloroeliminans (strain LMG P-21439 / DCA1)</name>
    <dbReference type="NCBI Taxonomy" id="871963"/>
    <lineage>
        <taxon>Bacteria</taxon>
        <taxon>Bacillati</taxon>
        <taxon>Bacillota</taxon>
        <taxon>Clostridia</taxon>
        <taxon>Eubacteriales</taxon>
        <taxon>Desulfitobacteriaceae</taxon>
        <taxon>Desulfitobacterium</taxon>
    </lineage>
</organism>
<sequence>MQNRYVGDLGDFGKYALLRRITKTGLTLGVNWYLAPDENHNSDGKHISYLKDKSYRNYDEELYDFLKYVVDNGKRNVLSVQESIILPRNTAYYDSILDLTNELDPLKRRMRRLLWHNAALNKLNDCEIVFLDPDNGLQVKSVSLTERKGNKYIGLDELKDYYKLGKSIIFYNHRERKQEEEYLDKFRKLQHDPGLTGAKWFALKFVGGTIRDYIFVLRPTHFYLVEEQCKALLNTAWKANFSLLCI</sequence>
<evidence type="ECO:0000313" key="1">
    <source>
        <dbReference type="EMBL" id="AGA67861.1"/>
    </source>
</evidence>
<dbReference type="HOGENOM" id="CLU_1127641_0_0_9"/>
<dbReference type="KEGG" id="ddl:Desdi_0313"/>
<accession>L0F5B6</accession>
<dbReference type="OrthoDB" id="7823211at2"/>
<dbReference type="eggNOG" id="ENOG5032VFK">
    <property type="taxonomic scope" value="Bacteria"/>
</dbReference>
<evidence type="ECO:0000313" key="2">
    <source>
        <dbReference type="Proteomes" id="UP000010797"/>
    </source>
</evidence>
<dbReference type="Proteomes" id="UP000010797">
    <property type="component" value="Chromosome"/>
</dbReference>
<proteinExistence type="predicted"/>
<dbReference type="STRING" id="871963.Desdi_0313"/>
<dbReference type="RefSeq" id="WP_015260868.1">
    <property type="nucleotide sequence ID" value="NC_019903.1"/>
</dbReference>
<reference evidence="2" key="1">
    <citation type="submission" date="2012-02" db="EMBL/GenBank/DDBJ databases">
        <title>Complete sequence of Desulfitobacterium dichloroeliminans LMG P-21439.</title>
        <authorList>
            <person name="Lucas S."/>
            <person name="Han J."/>
            <person name="Lapidus A."/>
            <person name="Cheng J.-F."/>
            <person name="Goodwin L."/>
            <person name="Pitluck S."/>
            <person name="Peters L."/>
            <person name="Ovchinnikova G."/>
            <person name="Teshima H."/>
            <person name="Detter J.C."/>
            <person name="Han C."/>
            <person name="Tapia R."/>
            <person name="Land M."/>
            <person name="Hauser L."/>
            <person name="Kyrpides N."/>
            <person name="Ivanova N."/>
            <person name="Pagani I."/>
            <person name="Kruse T."/>
            <person name="de Vos W.M."/>
            <person name="Boon N."/>
            <person name="Smidt H."/>
            <person name="Woyke T."/>
        </authorList>
    </citation>
    <scope>NUCLEOTIDE SEQUENCE [LARGE SCALE GENOMIC DNA]</scope>
    <source>
        <strain evidence="2">LMG P-21439 / DCA1</strain>
    </source>
</reference>
<dbReference type="AlphaFoldDB" id="L0F5B6"/>
<gene>
    <name evidence="1" type="ordered locus">Desdi_0313</name>
</gene>